<sequence>MQLQMLPAANVRRNTIEMCMQTWPKQLEISSIMSPHSIVCLDLNNRQSSCTAVQPDGCGQEKSQSRPVGRGCTISP</sequence>
<feature type="region of interest" description="Disordered" evidence="1">
    <location>
        <begin position="52"/>
        <end position="76"/>
    </location>
</feature>
<protein>
    <submittedName>
        <fullName evidence="2">Uncharacterized protein</fullName>
    </submittedName>
</protein>
<dbReference type="EMBL" id="JAWDGP010004484">
    <property type="protein sequence ID" value="KAK3763926.1"/>
    <property type="molecule type" value="Genomic_DNA"/>
</dbReference>
<accession>A0AAE0Z7U9</accession>
<evidence type="ECO:0000313" key="3">
    <source>
        <dbReference type="Proteomes" id="UP001283361"/>
    </source>
</evidence>
<name>A0AAE0Z7U9_9GAST</name>
<evidence type="ECO:0000256" key="1">
    <source>
        <dbReference type="SAM" id="MobiDB-lite"/>
    </source>
</evidence>
<organism evidence="2 3">
    <name type="scientific">Elysia crispata</name>
    <name type="common">lettuce slug</name>
    <dbReference type="NCBI Taxonomy" id="231223"/>
    <lineage>
        <taxon>Eukaryota</taxon>
        <taxon>Metazoa</taxon>
        <taxon>Spiralia</taxon>
        <taxon>Lophotrochozoa</taxon>
        <taxon>Mollusca</taxon>
        <taxon>Gastropoda</taxon>
        <taxon>Heterobranchia</taxon>
        <taxon>Euthyneura</taxon>
        <taxon>Panpulmonata</taxon>
        <taxon>Sacoglossa</taxon>
        <taxon>Placobranchoidea</taxon>
        <taxon>Plakobranchidae</taxon>
        <taxon>Elysia</taxon>
    </lineage>
</organism>
<keyword evidence="3" id="KW-1185">Reference proteome</keyword>
<gene>
    <name evidence="2" type="ORF">RRG08_050574</name>
</gene>
<proteinExistence type="predicted"/>
<comment type="caution">
    <text evidence="2">The sequence shown here is derived from an EMBL/GenBank/DDBJ whole genome shotgun (WGS) entry which is preliminary data.</text>
</comment>
<evidence type="ECO:0000313" key="2">
    <source>
        <dbReference type="EMBL" id="KAK3763926.1"/>
    </source>
</evidence>
<reference evidence="2" key="1">
    <citation type="journal article" date="2023" name="G3 (Bethesda)">
        <title>A reference genome for the long-term kleptoplast-retaining sea slug Elysia crispata morphotype clarki.</title>
        <authorList>
            <person name="Eastman K.E."/>
            <person name="Pendleton A.L."/>
            <person name="Shaikh M.A."/>
            <person name="Suttiyut T."/>
            <person name="Ogas R."/>
            <person name="Tomko P."/>
            <person name="Gavelis G."/>
            <person name="Widhalm J.R."/>
            <person name="Wisecaver J.H."/>
        </authorList>
    </citation>
    <scope>NUCLEOTIDE SEQUENCE</scope>
    <source>
        <strain evidence="2">ECLA1</strain>
    </source>
</reference>
<dbReference type="Proteomes" id="UP001283361">
    <property type="component" value="Unassembled WGS sequence"/>
</dbReference>
<dbReference type="AlphaFoldDB" id="A0AAE0Z7U9"/>